<sequence>MTVSGEILGLAHSLEIGKDKDVVEFLRQAGLPDAEGLLDDPGWVEWRGKRAPQYEAP</sequence>
<dbReference type="EMBL" id="AOPZ01000311">
    <property type="protein sequence ID" value="EPH41464.1"/>
    <property type="molecule type" value="Genomic_DNA"/>
</dbReference>
<keyword evidence="2" id="KW-1185">Reference proteome</keyword>
<name>S3ZFP6_9ACTN</name>
<reference evidence="1 2" key="1">
    <citation type="submission" date="2013-02" db="EMBL/GenBank/DDBJ databases">
        <title>Draft Genome Sequence of Streptomyces aurantiacus, Which Produces Setomimycin.</title>
        <authorList>
            <person name="Gruening B.A."/>
            <person name="Praeg A."/>
            <person name="Erxleben A."/>
            <person name="Guenther S."/>
            <person name="Mueller M."/>
        </authorList>
    </citation>
    <scope>NUCLEOTIDE SEQUENCE [LARGE SCALE GENOMIC DNA]</scope>
    <source>
        <strain evidence="1 2">JA 4570</strain>
    </source>
</reference>
<accession>S3ZFP6</accession>
<dbReference type="AlphaFoldDB" id="S3ZFP6"/>
<protein>
    <submittedName>
        <fullName evidence="1">Uncharacterized protein</fullName>
    </submittedName>
</protein>
<evidence type="ECO:0000313" key="1">
    <source>
        <dbReference type="EMBL" id="EPH41464.1"/>
    </source>
</evidence>
<organism evidence="1 2">
    <name type="scientific">Streptomyces aurantiacus JA 4570</name>
    <dbReference type="NCBI Taxonomy" id="1286094"/>
    <lineage>
        <taxon>Bacteria</taxon>
        <taxon>Bacillati</taxon>
        <taxon>Actinomycetota</taxon>
        <taxon>Actinomycetes</taxon>
        <taxon>Kitasatosporales</taxon>
        <taxon>Streptomycetaceae</taxon>
        <taxon>Streptomyces</taxon>
        <taxon>Streptomyces aurantiacus group</taxon>
    </lineage>
</organism>
<comment type="caution">
    <text evidence="1">The sequence shown here is derived from an EMBL/GenBank/DDBJ whole genome shotgun (WGS) entry which is preliminary data.</text>
</comment>
<dbReference type="PATRIC" id="fig|1286094.4.peg.5399"/>
<proteinExistence type="predicted"/>
<dbReference type="Proteomes" id="UP000014629">
    <property type="component" value="Unassembled WGS sequence"/>
</dbReference>
<evidence type="ECO:0000313" key="2">
    <source>
        <dbReference type="Proteomes" id="UP000014629"/>
    </source>
</evidence>
<gene>
    <name evidence="1" type="ORF">STRAU_5468</name>
</gene>